<dbReference type="Pfam" id="PF03445">
    <property type="entry name" value="DUF294"/>
    <property type="match status" value="1"/>
</dbReference>
<dbReference type="GO" id="GO:0008773">
    <property type="term" value="F:[protein-PII] uridylyltransferase activity"/>
    <property type="evidence" value="ECO:0007669"/>
    <property type="project" value="InterPro"/>
</dbReference>
<dbReference type="AlphaFoldDB" id="A0A317FL89"/>
<dbReference type="Gene3D" id="3.10.580.10">
    <property type="entry name" value="CBS-domain"/>
    <property type="match status" value="1"/>
</dbReference>
<reference evidence="5" key="1">
    <citation type="submission" date="2018-05" db="EMBL/GenBank/DDBJ databases">
        <authorList>
            <person name="Du Z."/>
            <person name="Wang X."/>
        </authorList>
    </citation>
    <scope>NUCLEOTIDE SEQUENCE [LARGE SCALE GENOMIC DNA]</scope>
    <source>
        <strain evidence="5">CQN31</strain>
    </source>
</reference>
<proteinExistence type="predicted"/>
<dbReference type="OrthoDB" id="9808528at2"/>
<gene>
    <name evidence="4" type="ORF">DFH01_03395</name>
</gene>
<dbReference type="PANTHER" id="PTHR43080:SF2">
    <property type="entry name" value="CBS DOMAIN-CONTAINING PROTEIN"/>
    <property type="match status" value="1"/>
</dbReference>
<sequence length="477" mass="49884">MSMPSPAAALLRPAADAVGAVPPSLPAATPITDALSAMVAARASALLAVDAAGRPVGILTEQDIARRVAFRLPPGAPLAAAMTTPVIGIGAEEGLWRAVALLRAHRLRHLPLLDAAGRCVGMLHRAEALEAASGRMIAHLDALAGEDAAVKQAQAALAARLLEEGLSATDVVALVSGINADLHRRILERAIAAEDTPPPVPFTLLLMGSLGRGESLLRPDQDNGFILYDYDDAEHDHVDAWFRRVSERFCLALADAGFTLCKGGVMAMNPLWRKTRTQWRDQIRIWAQRRAGAALLFADIFLDFRPGWGDPEPAAALREEALRLLAAQPAWAAMLAGQTAQLGVGLTFWGGFADDEPGPGARTDLKLHGLMPLVAAARLAALQAGIGAPGTPDRLAGLAARGAISAAEAERLQAAFATLLDAVLRQQLADQAAGLAPGSLVDTAAIAPPRRAALKDALKAVRGFAKSTTASLTGQLW</sequence>
<evidence type="ECO:0000313" key="4">
    <source>
        <dbReference type="EMBL" id="PWS38348.1"/>
    </source>
</evidence>
<feature type="domain" description="CBS" evidence="3">
    <location>
        <begin position="82"/>
        <end position="142"/>
    </location>
</feature>
<dbReference type="Proteomes" id="UP000245765">
    <property type="component" value="Unassembled WGS sequence"/>
</dbReference>
<evidence type="ECO:0000256" key="2">
    <source>
        <dbReference type="PROSITE-ProRule" id="PRU00703"/>
    </source>
</evidence>
<dbReference type="Pfam" id="PF10335">
    <property type="entry name" value="DUF294_C"/>
    <property type="match status" value="1"/>
</dbReference>
<dbReference type="InterPro" id="IPR018821">
    <property type="entry name" value="DUF294_put_nucleoTrafse_sb-bd"/>
</dbReference>
<dbReference type="CDD" id="cd05401">
    <property type="entry name" value="NT_GlnE_GlnD_like"/>
    <property type="match status" value="1"/>
</dbReference>
<dbReference type="InterPro" id="IPR046342">
    <property type="entry name" value="CBS_dom_sf"/>
</dbReference>
<dbReference type="InterPro" id="IPR005105">
    <property type="entry name" value="GlnD_Uridyltrans_N"/>
</dbReference>
<dbReference type="InterPro" id="IPR051257">
    <property type="entry name" value="Diverse_CBS-Domain"/>
</dbReference>
<dbReference type="PANTHER" id="PTHR43080">
    <property type="entry name" value="CBS DOMAIN-CONTAINING PROTEIN CBSX3, MITOCHONDRIAL"/>
    <property type="match status" value="1"/>
</dbReference>
<organism evidence="4 5">
    <name type="scientific">Falsiroseomonas bella</name>
    <dbReference type="NCBI Taxonomy" id="2184016"/>
    <lineage>
        <taxon>Bacteria</taxon>
        <taxon>Pseudomonadati</taxon>
        <taxon>Pseudomonadota</taxon>
        <taxon>Alphaproteobacteria</taxon>
        <taxon>Acetobacterales</taxon>
        <taxon>Roseomonadaceae</taxon>
        <taxon>Falsiroseomonas</taxon>
    </lineage>
</organism>
<comment type="caution">
    <text evidence="4">The sequence shown here is derived from an EMBL/GenBank/DDBJ whole genome shotgun (WGS) entry which is preliminary data.</text>
</comment>
<evidence type="ECO:0000259" key="3">
    <source>
        <dbReference type="PROSITE" id="PS51371"/>
    </source>
</evidence>
<keyword evidence="1 2" id="KW-0129">CBS domain</keyword>
<dbReference type="RefSeq" id="WP_109868969.1">
    <property type="nucleotide sequence ID" value="NZ_QGNA01000001.1"/>
</dbReference>
<dbReference type="InterPro" id="IPR000644">
    <property type="entry name" value="CBS_dom"/>
</dbReference>
<evidence type="ECO:0000256" key="1">
    <source>
        <dbReference type="ARBA" id="ARBA00023122"/>
    </source>
</evidence>
<name>A0A317FL89_9PROT</name>
<dbReference type="SUPFAM" id="SSF54631">
    <property type="entry name" value="CBS-domain pair"/>
    <property type="match status" value="1"/>
</dbReference>
<dbReference type="Pfam" id="PF00571">
    <property type="entry name" value="CBS"/>
    <property type="match status" value="2"/>
</dbReference>
<feature type="domain" description="CBS" evidence="3">
    <location>
        <begin position="18"/>
        <end position="74"/>
    </location>
</feature>
<dbReference type="PROSITE" id="PS51371">
    <property type="entry name" value="CBS"/>
    <property type="match status" value="2"/>
</dbReference>
<accession>A0A317FL89</accession>
<evidence type="ECO:0000313" key="5">
    <source>
        <dbReference type="Proteomes" id="UP000245765"/>
    </source>
</evidence>
<protein>
    <recommendedName>
        <fullName evidence="3">CBS domain-containing protein</fullName>
    </recommendedName>
</protein>
<dbReference type="SMART" id="SM00116">
    <property type="entry name" value="CBS"/>
    <property type="match status" value="2"/>
</dbReference>
<dbReference type="EMBL" id="QGNA01000001">
    <property type="protein sequence ID" value="PWS38348.1"/>
    <property type="molecule type" value="Genomic_DNA"/>
</dbReference>
<keyword evidence="5" id="KW-1185">Reference proteome</keyword>